<dbReference type="RefSeq" id="WP_068742820.1">
    <property type="nucleotide sequence ID" value="NZ_FNSA01000003.1"/>
</dbReference>
<dbReference type="EMBL" id="FNSA01000003">
    <property type="protein sequence ID" value="SEC78085.1"/>
    <property type="molecule type" value="Genomic_DNA"/>
</dbReference>
<evidence type="ECO:0008006" key="3">
    <source>
        <dbReference type="Google" id="ProtNLM"/>
    </source>
</evidence>
<dbReference type="GO" id="GO:0003677">
    <property type="term" value="F:DNA binding"/>
    <property type="evidence" value="ECO:0007669"/>
    <property type="project" value="InterPro"/>
</dbReference>
<dbReference type="Proteomes" id="UP000182241">
    <property type="component" value="Unassembled WGS sequence"/>
</dbReference>
<keyword evidence="2" id="KW-1185">Reference proteome</keyword>
<dbReference type="OrthoDB" id="3256054at2"/>
<dbReference type="InterPro" id="IPR010982">
    <property type="entry name" value="Lambda_DNA-bd_dom_sf"/>
</dbReference>
<dbReference type="Gene3D" id="1.10.260.40">
    <property type="entry name" value="lambda repressor-like DNA-binding domains"/>
    <property type="match status" value="1"/>
</dbReference>
<dbReference type="SUPFAM" id="SSF47413">
    <property type="entry name" value="lambda repressor-like DNA-binding domains"/>
    <property type="match status" value="1"/>
</dbReference>
<dbReference type="AlphaFoldDB" id="A0A1H4VAX1"/>
<organism evidence="1 2">
    <name type="scientific">Tsukamurella tyrosinosolvens</name>
    <dbReference type="NCBI Taxonomy" id="57704"/>
    <lineage>
        <taxon>Bacteria</taxon>
        <taxon>Bacillati</taxon>
        <taxon>Actinomycetota</taxon>
        <taxon>Actinomycetes</taxon>
        <taxon>Mycobacteriales</taxon>
        <taxon>Tsukamurellaceae</taxon>
        <taxon>Tsukamurella</taxon>
    </lineage>
</organism>
<accession>A0A1H4VAX1</accession>
<sequence length="108" mass="11841">MSAYEAAVHELGLEPRGPEARLSAHLAEQDTDLIARLVHLREAAGITRESLAQAWAVPVGVIEEFEAPGADPRLSMVRHYAAAIGARYSHRVELDADVHPSHIKESER</sequence>
<evidence type="ECO:0000313" key="2">
    <source>
        <dbReference type="Proteomes" id="UP000182241"/>
    </source>
</evidence>
<name>A0A1H4VAX1_TSUTY</name>
<protein>
    <recommendedName>
        <fullName evidence="3">Helix-turn-helix domain-containing protein</fullName>
    </recommendedName>
</protein>
<proteinExistence type="predicted"/>
<evidence type="ECO:0000313" key="1">
    <source>
        <dbReference type="EMBL" id="SEC78085.1"/>
    </source>
</evidence>
<dbReference type="STRING" id="57704.SAMN04489793_3185"/>
<gene>
    <name evidence="1" type="ORF">SAMN04489793_3185</name>
</gene>
<reference evidence="2" key="1">
    <citation type="submission" date="2016-10" db="EMBL/GenBank/DDBJ databases">
        <authorList>
            <person name="Varghese N."/>
            <person name="Submissions S."/>
        </authorList>
    </citation>
    <scope>NUCLEOTIDE SEQUENCE [LARGE SCALE GENOMIC DNA]</scope>
    <source>
        <strain evidence="2">DSM 44234</strain>
    </source>
</reference>